<protein>
    <submittedName>
        <fullName evidence="1">Uncharacterized protein</fullName>
    </submittedName>
</protein>
<evidence type="ECO:0000313" key="2">
    <source>
        <dbReference type="Proteomes" id="UP001163105"/>
    </source>
</evidence>
<comment type="caution">
    <text evidence="1">The sequence shown here is derived from an EMBL/GenBank/DDBJ whole genome shotgun (WGS) entry which is preliminary data.</text>
</comment>
<dbReference type="EMBL" id="JAQHRD010000008">
    <property type="protein sequence ID" value="KAJ6438522.1"/>
    <property type="molecule type" value="Genomic_DNA"/>
</dbReference>
<name>A0AB34FHP4_9HYPO</name>
<dbReference type="Proteomes" id="UP001163105">
    <property type="component" value="Unassembled WGS sequence"/>
</dbReference>
<keyword evidence="2" id="KW-1185">Reference proteome</keyword>
<evidence type="ECO:0000313" key="1">
    <source>
        <dbReference type="EMBL" id="KAJ6438522.1"/>
    </source>
</evidence>
<dbReference type="AlphaFoldDB" id="A0AB34FHP4"/>
<sequence>MDRLSIHFAQFRYNNGTQMLFPYIEDDTGHDSWLIYMDAQRNIVRQDWVRDISKKHGFYKLHYMGYMDVDNLPAFYDTCKKIVALHDGRERKSADLTSETWDSALNCGICHDASISKLRRRFNAHM</sequence>
<organism evidence="1 2">
    <name type="scientific">Purpureocillium lavendulum</name>
    <dbReference type="NCBI Taxonomy" id="1247861"/>
    <lineage>
        <taxon>Eukaryota</taxon>
        <taxon>Fungi</taxon>
        <taxon>Dikarya</taxon>
        <taxon>Ascomycota</taxon>
        <taxon>Pezizomycotina</taxon>
        <taxon>Sordariomycetes</taxon>
        <taxon>Hypocreomycetidae</taxon>
        <taxon>Hypocreales</taxon>
        <taxon>Ophiocordycipitaceae</taxon>
        <taxon>Purpureocillium</taxon>
    </lineage>
</organism>
<gene>
    <name evidence="1" type="ORF">O9K51_09115</name>
</gene>
<accession>A0AB34FHP4</accession>
<proteinExistence type="predicted"/>
<reference evidence="1" key="1">
    <citation type="submission" date="2023-01" db="EMBL/GenBank/DDBJ databases">
        <title>The growth and conidiation of Purpureocillium lavendulum are regulated by nitrogen source and histone H3K14 acetylation.</title>
        <authorList>
            <person name="Tang P."/>
            <person name="Han J."/>
            <person name="Zhang C."/>
            <person name="Tang P."/>
            <person name="Qi F."/>
            <person name="Zhang K."/>
            <person name="Liang L."/>
        </authorList>
    </citation>
    <scope>NUCLEOTIDE SEQUENCE</scope>
    <source>
        <strain evidence="1">YMF1.00683</strain>
    </source>
</reference>